<evidence type="ECO:0000313" key="2">
    <source>
        <dbReference type="EMBL" id="CAK8694408.1"/>
    </source>
</evidence>
<keyword evidence="3" id="KW-1185">Reference proteome</keyword>
<gene>
    <name evidence="2" type="ORF">CVLEPA_LOCUS27776</name>
</gene>
<sequence length="109" mass="12731">MNISFIIIASLLTLVIGLCFGEALPFSQSDAVLRNKLPEIYKDLVKKRSTADHEINESRYRDTTKRRRLHMLRKLMDKITGKKSHAAAFRKQDYDYVIDYNGPVYYVDM</sequence>
<evidence type="ECO:0000256" key="1">
    <source>
        <dbReference type="SAM" id="SignalP"/>
    </source>
</evidence>
<reference evidence="2 3" key="1">
    <citation type="submission" date="2024-02" db="EMBL/GenBank/DDBJ databases">
        <authorList>
            <person name="Daric V."/>
            <person name="Darras S."/>
        </authorList>
    </citation>
    <scope>NUCLEOTIDE SEQUENCE [LARGE SCALE GENOMIC DNA]</scope>
</reference>
<feature type="chain" id="PRO_5046412968" evidence="1">
    <location>
        <begin position="22"/>
        <end position="109"/>
    </location>
</feature>
<organism evidence="2 3">
    <name type="scientific">Clavelina lepadiformis</name>
    <name type="common">Light-bulb sea squirt</name>
    <name type="synonym">Ascidia lepadiformis</name>
    <dbReference type="NCBI Taxonomy" id="159417"/>
    <lineage>
        <taxon>Eukaryota</taxon>
        <taxon>Metazoa</taxon>
        <taxon>Chordata</taxon>
        <taxon>Tunicata</taxon>
        <taxon>Ascidiacea</taxon>
        <taxon>Aplousobranchia</taxon>
        <taxon>Clavelinidae</taxon>
        <taxon>Clavelina</taxon>
    </lineage>
</organism>
<dbReference type="Proteomes" id="UP001642483">
    <property type="component" value="Unassembled WGS sequence"/>
</dbReference>
<comment type="caution">
    <text evidence="2">The sequence shown here is derived from an EMBL/GenBank/DDBJ whole genome shotgun (WGS) entry which is preliminary data.</text>
</comment>
<name>A0ABP0GSV3_CLALP</name>
<feature type="signal peptide" evidence="1">
    <location>
        <begin position="1"/>
        <end position="21"/>
    </location>
</feature>
<evidence type="ECO:0000313" key="3">
    <source>
        <dbReference type="Proteomes" id="UP001642483"/>
    </source>
</evidence>
<proteinExistence type="predicted"/>
<protein>
    <submittedName>
        <fullName evidence="2">Uncharacterized protein</fullName>
    </submittedName>
</protein>
<dbReference type="EMBL" id="CAWYQH010000141">
    <property type="protein sequence ID" value="CAK8694408.1"/>
    <property type="molecule type" value="Genomic_DNA"/>
</dbReference>
<accession>A0ABP0GSV3</accession>
<keyword evidence="1" id="KW-0732">Signal</keyword>